<dbReference type="NCBIfam" id="TIGR00230">
    <property type="entry name" value="sfsA"/>
    <property type="match status" value="1"/>
</dbReference>
<evidence type="ECO:0000256" key="1">
    <source>
        <dbReference type="ARBA" id="ARBA00000843"/>
    </source>
</evidence>
<dbReference type="Pfam" id="PF14815">
    <property type="entry name" value="NUDIX_4"/>
    <property type="match status" value="1"/>
</dbReference>
<dbReference type="InterPro" id="IPR003265">
    <property type="entry name" value="HhH-GPD_domain"/>
</dbReference>
<dbReference type="InterPro" id="IPR044298">
    <property type="entry name" value="MIG/MutY"/>
</dbReference>
<protein>
    <recommendedName>
        <fullName evidence="13">Sugar fermentation stimulation protein homolog</fullName>
    </recommendedName>
</protein>
<evidence type="ECO:0000313" key="15">
    <source>
        <dbReference type="EMBL" id="HIZ13938.1"/>
    </source>
</evidence>
<comment type="caution">
    <text evidence="15">The sequence shown here is derived from an EMBL/GenBank/DDBJ whole genome shotgun (WGS) entry which is preliminary data.</text>
</comment>
<dbReference type="InterPro" id="IPR029119">
    <property type="entry name" value="MutY_C"/>
</dbReference>
<dbReference type="CDD" id="cd22359">
    <property type="entry name" value="SfsA-like_bacterial"/>
    <property type="match status" value="1"/>
</dbReference>
<dbReference type="InterPro" id="IPR023170">
    <property type="entry name" value="HhH_base_excis_C"/>
</dbReference>
<feature type="domain" description="HhH-GPD" evidence="14">
    <location>
        <begin position="270"/>
        <end position="421"/>
    </location>
</feature>
<dbReference type="AlphaFoldDB" id="A0A9D2DBM5"/>
<comment type="cofactor">
    <cofactor evidence="2">
        <name>[4Fe-4S] cluster</name>
        <dbReference type="ChEBI" id="CHEBI:49883"/>
    </cofactor>
</comment>
<dbReference type="Gene3D" id="1.10.340.30">
    <property type="entry name" value="Hypothetical protein, domain 2"/>
    <property type="match status" value="1"/>
</dbReference>
<dbReference type="GO" id="GO:0035485">
    <property type="term" value="F:adenine/guanine mispair binding"/>
    <property type="evidence" value="ECO:0007669"/>
    <property type="project" value="TreeGrafter"/>
</dbReference>
<name>A0A9D2DBM5_9FIRM</name>
<dbReference type="PANTHER" id="PTHR42944:SF1">
    <property type="entry name" value="ADENINE DNA GLYCOSYLASE"/>
    <property type="match status" value="1"/>
</dbReference>
<dbReference type="InterPro" id="IPR015797">
    <property type="entry name" value="NUDIX_hydrolase-like_dom_sf"/>
</dbReference>
<dbReference type="SUPFAM" id="SSF48150">
    <property type="entry name" value="DNA-glycosylase"/>
    <property type="match status" value="1"/>
</dbReference>
<dbReference type="GO" id="GO:0006284">
    <property type="term" value="P:base-excision repair"/>
    <property type="evidence" value="ECO:0007669"/>
    <property type="project" value="InterPro"/>
</dbReference>
<evidence type="ECO:0000256" key="9">
    <source>
        <dbReference type="ARBA" id="ARBA00023004"/>
    </source>
</evidence>
<dbReference type="CDD" id="cd03431">
    <property type="entry name" value="NUDIX_DNA_Glycosylase_C-MutY"/>
    <property type="match status" value="1"/>
</dbReference>
<dbReference type="Pfam" id="PF03749">
    <property type="entry name" value="SfsA"/>
    <property type="match status" value="1"/>
</dbReference>
<evidence type="ECO:0000256" key="4">
    <source>
        <dbReference type="ARBA" id="ARBA00008343"/>
    </source>
</evidence>
<gene>
    <name evidence="15" type="primary">mutY</name>
    <name evidence="13" type="synonym">sfsA</name>
    <name evidence="15" type="ORF">H9817_08460</name>
</gene>
<keyword evidence="10" id="KW-0411">Iron-sulfur</keyword>
<evidence type="ECO:0000256" key="10">
    <source>
        <dbReference type="ARBA" id="ARBA00023014"/>
    </source>
</evidence>
<evidence type="ECO:0000256" key="12">
    <source>
        <dbReference type="ARBA" id="ARBA00023295"/>
    </source>
</evidence>
<comment type="catalytic activity">
    <reaction evidence="1">
        <text>Hydrolyzes free adenine bases from 7,8-dihydro-8-oxoguanine:adenine mismatched double-stranded DNA, leaving an apurinic site.</text>
        <dbReference type="EC" id="3.2.2.31"/>
    </reaction>
</comment>
<dbReference type="InterPro" id="IPR041465">
    <property type="entry name" value="SfsA_N"/>
</dbReference>
<comment type="function">
    <text evidence="3">Adenine glycosylase active on G-A mispairs. MutY also corrects error-prone DNA synthesis past GO lesions which are due to the oxidatively damaged form of guanine: 7,8-dihydro-8-oxoguanine (8-oxo-dGTP).</text>
</comment>
<keyword evidence="11" id="KW-0234">DNA repair</keyword>
<accession>A0A9D2DBM5</accession>
<dbReference type="Gene3D" id="3.90.79.10">
    <property type="entry name" value="Nucleoside Triphosphate Pyrophosphohydrolase"/>
    <property type="match status" value="1"/>
</dbReference>
<evidence type="ECO:0000256" key="11">
    <source>
        <dbReference type="ARBA" id="ARBA00023204"/>
    </source>
</evidence>
<dbReference type="InterPro" id="IPR011257">
    <property type="entry name" value="DNA_glycosylase"/>
</dbReference>
<keyword evidence="6" id="KW-0479">Metal-binding</keyword>
<dbReference type="SMART" id="SM00478">
    <property type="entry name" value="ENDO3c"/>
    <property type="match status" value="1"/>
</dbReference>
<dbReference type="Gene3D" id="2.40.50.580">
    <property type="match status" value="1"/>
</dbReference>
<dbReference type="FunFam" id="1.10.340.30:FF:000002">
    <property type="entry name" value="Adenine DNA glycosylase"/>
    <property type="match status" value="1"/>
</dbReference>
<reference evidence="15" key="1">
    <citation type="journal article" date="2021" name="PeerJ">
        <title>Extensive microbial diversity within the chicken gut microbiome revealed by metagenomics and culture.</title>
        <authorList>
            <person name="Gilroy R."/>
            <person name="Ravi A."/>
            <person name="Getino M."/>
            <person name="Pursley I."/>
            <person name="Horton D.L."/>
            <person name="Alikhan N.F."/>
            <person name="Baker D."/>
            <person name="Gharbi K."/>
            <person name="Hall N."/>
            <person name="Watson M."/>
            <person name="Adriaenssens E.M."/>
            <person name="Foster-Nyarko E."/>
            <person name="Jarju S."/>
            <person name="Secka A."/>
            <person name="Antonio M."/>
            <person name="Oren A."/>
            <person name="Chaudhuri R.R."/>
            <person name="La Ragione R."/>
            <person name="Hildebrand F."/>
            <person name="Pallen M.J."/>
        </authorList>
    </citation>
    <scope>NUCLEOTIDE SEQUENCE</scope>
    <source>
        <strain evidence="15">ChiGjej1B1-13045</strain>
    </source>
</reference>
<dbReference type="InterPro" id="IPR040452">
    <property type="entry name" value="SfsA_C"/>
</dbReference>
<organism evidence="15 16">
    <name type="scientific">Candidatus Mediterraneibacter stercorigallinarum</name>
    <dbReference type="NCBI Taxonomy" id="2838686"/>
    <lineage>
        <taxon>Bacteria</taxon>
        <taxon>Bacillati</taxon>
        <taxon>Bacillota</taxon>
        <taxon>Clostridia</taxon>
        <taxon>Lachnospirales</taxon>
        <taxon>Lachnospiraceae</taxon>
        <taxon>Mediterraneibacter</taxon>
    </lineage>
</organism>
<dbReference type="Gene3D" id="1.10.1670.10">
    <property type="entry name" value="Helix-hairpin-Helix base-excision DNA repair enzymes (C-terminal)"/>
    <property type="match status" value="1"/>
</dbReference>
<dbReference type="SUPFAM" id="SSF55811">
    <property type="entry name" value="Nudix"/>
    <property type="match status" value="1"/>
</dbReference>
<evidence type="ECO:0000256" key="13">
    <source>
        <dbReference type="HAMAP-Rule" id="MF_00095"/>
    </source>
</evidence>
<dbReference type="GO" id="GO:0000701">
    <property type="term" value="F:purine-specific mismatch base pair DNA N-glycosylase activity"/>
    <property type="evidence" value="ECO:0007669"/>
    <property type="project" value="UniProtKB-EC"/>
</dbReference>
<dbReference type="EMBL" id="DXCD01000220">
    <property type="protein sequence ID" value="HIZ13938.1"/>
    <property type="molecule type" value="Genomic_DNA"/>
</dbReference>
<evidence type="ECO:0000256" key="5">
    <source>
        <dbReference type="ARBA" id="ARBA00022485"/>
    </source>
</evidence>
<keyword evidence="7" id="KW-0227">DNA damage</keyword>
<dbReference type="GO" id="GO:0046872">
    <property type="term" value="F:metal ion binding"/>
    <property type="evidence" value="ECO:0007669"/>
    <property type="project" value="UniProtKB-KW"/>
</dbReference>
<evidence type="ECO:0000256" key="2">
    <source>
        <dbReference type="ARBA" id="ARBA00001966"/>
    </source>
</evidence>
<keyword evidence="5" id="KW-0004">4Fe-4S</keyword>
<dbReference type="PANTHER" id="PTHR42944">
    <property type="entry name" value="ADENINE DNA GLYCOSYLASE"/>
    <property type="match status" value="1"/>
</dbReference>
<evidence type="ECO:0000256" key="8">
    <source>
        <dbReference type="ARBA" id="ARBA00022801"/>
    </source>
</evidence>
<dbReference type="InterPro" id="IPR005224">
    <property type="entry name" value="SfsA"/>
</dbReference>
<dbReference type="Gene3D" id="3.40.1350.60">
    <property type="match status" value="1"/>
</dbReference>
<dbReference type="GO" id="GO:0051539">
    <property type="term" value="F:4 iron, 4 sulfur cluster binding"/>
    <property type="evidence" value="ECO:0007669"/>
    <property type="project" value="UniProtKB-KW"/>
</dbReference>
<comment type="similarity">
    <text evidence="13">Belongs to the SfsA family.</text>
</comment>
<dbReference type="GO" id="GO:0032357">
    <property type="term" value="F:oxidized purine DNA binding"/>
    <property type="evidence" value="ECO:0007669"/>
    <property type="project" value="TreeGrafter"/>
</dbReference>
<comment type="similarity">
    <text evidence="4">Belongs to the Nth/MutY family.</text>
</comment>
<dbReference type="HAMAP" id="MF_00095">
    <property type="entry name" value="SfsA"/>
    <property type="match status" value="1"/>
</dbReference>
<dbReference type="InterPro" id="IPR000445">
    <property type="entry name" value="HhH_motif"/>
</dbReference>
<dbReference type="GO" id="GO:0034039">
    <property type="term" value="F:8-oxo-7,8-dihydroguanine DNA N-glycosylase activity"/>
    <property type="evidence" value="ECO:0007669"/>
    <property type="project" value="TreeGrafter"/>
</dbReference>
<evidence type="ECO:0000256" key="6">
    <source>
        <dbReference type="ARBA" id="ARBA00022723"/>
    </source>
</evidence>
<dbReference type="Pfam" id="PF00633">
    <property type="entry name" value="HHH"/>
    <property type="match status" value="1"/>
</dbReference>
<dbReference type="InterPro" id="IPR005760">
    <property type="entry name" value="A/G_AdeGlyc_MutY"/>
</dbReference>
<reference evidence="15" key="2">
    <citation type="submission" date="2021-04" db="EMBL/GenBank/DDBJ databases">
        <authorList>
            <person name="Gilroy R."/>
        </authorList>
    </citation>
    <scope>NUCLEOTIDE SEQUENCE</scope>
    <source>
        <strain evidence="15">ChiGjej1B1-13045</strain>
    </source>
</reference>
<dbReference type="GO" id="GO:0006298">
    <property type="term" value="P:mismatch repair"/>
    <property type="evidence" value="ECO:0007669"/>
    <property type="project" value="TreeGrafter"/>
</dbReference>
<evidence type="ECO:0000259" key="14">
    <source>
        <dbReference type="SMART" id="SM00478"/>
    </source>
</evidence>
<evidence type="ECO:0000256" key="3">
    <source>
        <dbReference type="ARBA" id="ARBA00002933"/>
    </source>
</evidence>
<keyword evidence="12" id="KW-0326">Glycosidase</keyword>
<proteinExistence type="inferred from homology"/>
<keyword evidence="9" id="KW-0408">Iron</keyword>
<keyword evidence="8" id="KW-0378">Hydrolase</keyword>
<dbReference type="Pfam" id="PF17746">
    <property type="entry name" value="SfsA_N"/>
    <property type="match status" value="1"/>
</dbReference>
<dbReference type="Pfam" id="PF00730">
    <property type="entry name" value="HhH-GPD"/>
    <property type="match status" value="1"/>
</dbReference>
<dbReference type="CDD" id="cd00056">
    <property type="entry name" value="ENDO3c"/>
    <property type="match status" value="1"/>
</dbReference>
<evidence type="ECO:0000256" key="7">
    <source>
        <dbReference type="ARBA" id="ARBA00022763"/>
    </source>
</evidence>
<dbReference type="Proteomes" id="UP000824017">
    <property type="component" value="Unassembled WGS sequence"/>
</dbReference>
<sequence>MKYERINRALFLERPNRFIAYAELNGKKETIHVKNTGRCAELLRPGAAIYVQESDNPARKTKWDLIAVEKETGNGKRLINMDSQIPNRAVQEWIEQGNLFPDVTLIRPETTFGSSRFDLYVESGDRKIFIEVKGVTLEEDGVCRFPDAPSDRAVKHLEELVRAKKEGCEAYVFFVIQMKGVSYFTPNTDTHPAFAEALKRAKAAGVEILAYDCDVTPESIQIADPVDVVLYSPQMKECVEPLVEWFREHKRDLPWRKRMDAYRVWISEIMLQQTRVEAVKPYYERFLKELPDVKALAEVPEDRLLKLWEGLGYYNRARNLKEAACQIMEEYGGTFPDSYEEILSLKGIGSYTAGAVSSFVYGIRKPAVDGNVLRVVSRITADSDDIAKAGTKSKVETMVEEVIPAGAAGDFNQSLIELGAIVCVPNGEPKCGECPVSRICLAHARGREMEFPVKKKAKSRRIEKRTILVFRDNEKTAVRKRPDTGLLAGMYEFPGREGHLKQAEVIEYAKSLGLMPVRVKRLGKAKHIFSHVEWHMTGYEIIVDELEQNLKESGEAEQAKGQGEIIFAGLRELREKYPMPSAFEAYMPEV</sequence>
<evidence type="ECO:0000313" key="16">
    <source>
        <dbReference type="Proteomes" id="UP000824017"/>
    </source>
</evidence>
<dbReference type="NCBIfam" id="TIGR01084">
    <property type="entry name" value="mutY"/>
    <property type="match status" value="1"/>
</dbReference>